<dbReference type="SUPFAM" id="SSF53474">
    <property type="entry name" value="alpha/beta-Hydrolases"/>
    <property type="match status" value="1"/>
</dbReference>
<organism evidence="3 4">
    <name type="scientific">Rhizobium herbae</name>
    <dbReference type="NCBI Taxonomy" id="508661"/>
    <lineage>
        <taxon>Bacteria</taxon>
        <taxon>Pseudomonadati</taxon>
        <taxon>Pseudomonadota</taxon>
        <taxon>Alphaproteobacteria</taxon>
        <taxon>Hyphomicrobiales</taxon>
        <taxon>Rhizobiaceae</taxon>
        <taxon>Rhizobium/Agrobacterium group</taxon>
        <taxon>Rhizobium</taxon>
    </lineage>
</organism>
<dbReference type="RefSeq" id="WP_220372690.1">
    <property type="nucleotide sequence ID" value="NZ_JAEUAO010000003.1"/>
</dbReference>
<accession>A0ABS7HEM7</accession>
<dbReference type="GO" id="GO:0016787">
    <property type="term" value="F:hydrolase activity"/>
    <property type="evidence" value="ECO:0007669"/>
    <property type="project" value="UniProtKB-KW"/>
</dbReference>
<dbReference type="PANTHER" id="PTHR48081:SF8">
    <property type="entry name" value="ALPHA_BETA HYDROLASE FOLD-3 DOMAIN-CONTAINING PROTEIN-RELATED"/>
    <property type="match status" value="1"/>
</dbReference>
<dbReference type="InterPro" id="IPR029058">
    <property type="entry name" value="AB_hydrolase_fold"/>
</dbReference>
<proteinExistence type="predicted"/>
<evidence type="ECO:0000259" key="2">
    <source>
        <dbReference type="Pfam" id="PF07859"/>
    </source>
</evidence>
<dbReference type="PANTHER" id="PTHR48081">
    <property type="entry name" value="AB HYDROLASE SUPERFAMILY PROTEIN C4A8.06C"/>
    <property type="match status" value="1"/>
</dbReference>
<comment type="caution">
    <text evidence="3">The sequence shown here is derived from an EMBL/GenBank/DDBJ whole genome shotgun (WGS) entry which is preliminary data.</text>
</comment>
<keyword evidence="4" id="KW-1185">Reference proteome</keyword>
<dbReference type="Gene3D" id="3.40.50.1820">
    <property type="entry name" value="alpha/beta hydrolase"/>
    <property type="match status" value="1"/>
</dbReference>
<protein>
    <submittedName>
        <fullName evidence="3">Alpha/beta hydrolase</fullName>
    </submittedName>
</protein>
<name>A0ABS7HEM7_9HYPH</name>
<sequence length="313" mass="33453">MALHITSASSNPVLDTLTQEFLDRYSGPAKDIDELRGRFHDLQEDCDAPLASVHDLNFPREQYQASGRLMLPLGLAPSPCPILLFYCSSGRKEQGPLNGERLCRDLAAGGGVAVLCVDVSEGDFGTRVEVAYSALCGVIEISRSMGLDPTRIAVAGDGIGGNIAASLCMMAKDRSGPVILLQILFNPALSDKFDTLSYQSFAEGPWMTEKLMSQFFDELAPLASVHVPSPKDASIRSLEGMPPTLIMTAENDVARDEGEAYARKLMQAGVRVSAVRFLGTIHDFAVLDPLADTPAALGAVSYAVAALKSAFAR</sequence>
<dbReference type="InterPro" id="IPR050300">
    <property type="entry name" value="GDXG_lipolytic_enzyme"/>
</dbReference>
<dbReference type="Pfam" id="PF07859">
    <property type="entry name" value="Abhydrolase_3"/>
    <property type="match status" value="1"/>
</dbReference>
<gene>
    <name evidence="3" type="ORF">JNB71_15510</name>
</gene>
<dbReference type="Proteomes" id="UP000757604">
    <property type="component" value="Unassembled WGS sequence"/>
</dbReference>
<evidence type="ECO:0000313" key="3">
    <source>
        <dbReference type="EMBL" id="MBW9064723.1"/>
    </source>
</evidence>
<dbReference type="InterPro" id="IPR013094">
    <property type="entry name" value="AB_hydrolase_3"/>
</dbReference>
<feature type="domain" description="Alpha/beta hydrolase fold-3" evidence="2">
    <location>
        <begin position="100"/>
        <end position="285"/>
    </location>
</feature>
<reference evidence="3 4" key="1">
    <citation type="journal article" date="2021" name="MBio">
        <title>Poor Competitiveness of Bradyrhizobium in Pigeon Pea Root Colonization in Indian Soils.</title>
        <authorList>
            <person name="Chalasani D."/>
            <person name="Basu A."/>
            <person name="Pullabhotla S.V.S.R.N."/>
            <person name="Jorrin B."/>
            <person name="Neal A.L."/>
            <person name="Poole P.S."/>
            <person name="Podile A.R."/>
            <person name="Tkacz A."/>
        </authorList>
    </citation>
    <scope>NUCLEOTIDE SEQUENCE [LARGE SCALE GENOMIC DNA]</scope>
    <source>
        <strain evidence="3 4">HU44</strain>
    </source>
</reference>
<evidence type="ECO:0000256" key="1">
    <source>
        <dbReference type="ARBA" id="ARBA00022801"/>
    </source>
</evidence>
<keyword evidence="1 3" id="KW-0378">Hydrolase</keyword>
<dbReference type="EMBL" id="JAEUAO010000003">
    <property type="protein sequence ID" value="MBW9064723.1"/>
    <property type="molecule type" value="Genomic_DNA"/>
</dbReference>
<evidence type="ECO:0000313" key="4">
    <source>
        <dbReference type="Proteomes" id="UP000757604"/>
    </source>
</evidence>